<keyword evidence="1" id="KW-0560">Oxidoreductase</keyword>
<dbReference type="InterPro" id="IPR036812">
    <property type="entry name" value="NAD(P)_OxRdtase_dom_sf"/>
</dbReference>
<evidence type="ECO:0000256" key="1">
    <source>
        <dbReference type="ARBA" id="ARBA00023002"/>
    </source>
</evidence>
<evidence type="ECO:0000313" key="4">
    <source>
        <dbReference type="EMBL" id="KAK5091885.1"/>
    </source>
</evidence>
<dbReference type="PANTHER" id="PTHR43364:SF2">
    <property type="entry name" value="ARYL-ALCOHOL DEHYDROGENASE AAD10-RELATED"/>
    <property type="match status" value="1"/>
</dbReference>
<name>A0ABR0K9W7_9EURO</name>
<comment type="caution">
    <text evidence="4">The sequence shown here is derived from an EMBL/GenBank/DDBJ whole genome shotgun (WGS) entry which is preliminary data.</text>
</comment>
<sequence>MGNHKKAMMLFLRNSLAKLQKTYIDIFYVHMWDHSSSIKEIMDSLHILVEQEKALYLDVSDTQACIVTAAIEYAYSNGKTPFSIYQGKWSVMRRDFERDILPMARHYGMALPPRGAMGQGKFQTKSQMEERGKSGEGFRLFPGSGQTEDEVKISAALENIAGELNARAGQEKLYSISAIALAYVLTKAPRVFPIVGGRRVEHLMANIRALEIRSSKERILELEGALPLYLGFPMDFIGEDPKVSGTKGGHVLAAGAYLDWQMSEKLWAMLEGAVDV</sequence>
<feature type="domain" description="NADP-dependent oxidoreductase" evidence="3">
    <location>
        <begin position="4"/>
        <end position="224"/>
    </location>
</feature>
<dbReference type="SUPFAM" id="SSF51430">
    <property type="entry name" value="NAD(P)-linked oxidoreductase"/>
    <property type="match status" value="1"/>
</dbReference>
<dbReference type="Pfam" id="PF00248">
    <property type="entry name" value="Aldo_ket_red"/>
    <property type="match status" value="1"/>
</dbReference>
<evidence type="ECO:0000256" key="2">
    <source>
        <dbReference type="ARBA" id="ARBA00038157"/>
    </source>
</evidence>
<dbReference type="InterPro" id="IPR023210">
    <property type="entry name" value="NADP_OxRdtase_dom"/>
</dbReference>
<evidence type="ECO:0000259" key="3">
    <source>
        <dbReference type="Pfam" id="PF00248"/>
    </source>
</evidence>
<dbReference type="EMBL" id="JAVRRG010000068">
    <property type="protein sequence ID" value="KAK5091885.1"/>
    <property type="molecule type" value="Genomic_DNA"/>
</dbReference>
<organism evidence="4 5">
    <name type="scientific">Lithohypha guttulata</name>
    <dbReference type="NCBI Taxonomy" id="1690604"/>
    <lineage>
        <taxon>Eukaryota</taxon>
        <taxon>Fungi</taxon>
        <taxon>Dikarya</taxon>
        <taxon>Ascomycota</taxon>
        <taxon>Pezizomycotina</taxon>
        <taxon>Eurotiomycetes</taxon>
        <taxon>Chaetothyriomycetidae</taxon>
        <taxon>Chaetothyriales</taxon>
        <taxon>Trichomeriaceae</taxon>
        <taxon>Lithohypha</taxon>
    </lineage>
</organism>
<dbReference type="Gene3D" id="3.20.20.100">
    <property type="entry name" value="NADP-dependent oxidoreductase domain"/>
    <property type="match status" value="1"/>
</dbReference>
<gene>
    <name evidence="4" type="primary">AAD14_2</name>
    <name evidence="4" type="ORF">LTR24_005781</name>
</gene>
<keyword evidence="5" id="KW-1185">Reference proteome</keyword>
<reference evidence="4 5" key="1">
    <citation type="submission" date="2023-08" db="EMBL/GenBank/DDBJ databases">
        <title>Black Yeasts Isolated from many extreme environments.</title>
        <authorList>
            <person name="Coleine C."/>
            <person name="Stajich J.E."/>
            <person name="Selbmann L."/>
        </authorList>
    </citation>
    <scope>NUCLEOTIDE SEQUENCE [LARGE SCALE GENOMIC DNA]</scope>
    <source>
        <strain evidence="4 5">CCFEE 5885</strain>
    </source>
</reference>
<evidence type="ECO:0000313" key="5">
    <source>
        <dbReference type="Proteomes" id="UP001345013"/>
    </source>
</evidence>
<protein>
    <submittedName>
        <fullName evidence="4">Aryl-alcohol dehydrogenase aad14</fullName>
    </submittedName>
</protein>
<dbReference type="PANTHER" id="PTHR43364">
    <property type="entry name" value="NADH-SPECIFIC METHYLGLYOXAL REDUCTASE-RELATED"/>
    <property type="match status" value="1"/>
</dbReference>
<accession>A0ABR0K9W7</accession>
<dbReference type="InterPro" id="IPR050523">
    <property type="entry name" value="AKR_Detox_Biosynth"/>
</dbReference>
<proteinExistence type="inferred from homology"/>
<dbReference type="Proteomes" id="UP001345013">
    <property type="component" value="Unassembled WGS sequence"/>
</dbReference>
<comment type="similarity">
    <text evidence="2">Belongs to the aldo/keto reductase family. Aldo/keto reductase 2 subfamily.</text>
</comment>